<dbReference type="GO" id="GO:0043682">
    <property type="term" value="F:P-type divalent copper transporter activity"/>
    <property type="evidence" value="ECO:0007669"/>
    <property type="project" value="TreeGrafter"/>
</dbReference>
<gene>
    <name evidence="3" type="ORF">RFI_09595</name>
</gene>
<keyword evidence="2" id="KW-0472">Membrane</keyword>
<protein>
    <submittedName>
        <fullName evidence="3">Uncharacterized protein</fullName>
    </submittedName>
</protein>
<dbReference type="PANTHER" id="PTHR43520:SF8">
    <property type="entry name" value="P-TYPE CU(+) TRANSPORTER"/>
    <property type="match status" value="1"/>
</dbReference>
<keyword evidence="2" id="KW-0812">Transmembrane</keyword>
<dbReference type="Gene3D" id="3.30.70.100">
    <property type="match status" value="2"/>
</dbReference>
<sequence length="403" mass="46010">MDHPISLFTFKSSIRFVIKFFFSFCSPFFFDLLLDVIPIFCVILSKQKKRSSQFLIFYLFVIKNSFISSTTRNTIFLHSVTNFLVPQKIQTTDSRVHGRGKRKIKLVFVIKVSLLTKVAMIQFNKDQITVDKIMEEIQDIGFDCSMKSSKTMVSPVVQSGSQRYQGDLKIFGMTCASCSNAIEKHISSLAGIPYKKKKLIYVYKKKKCMCEHNLGTPSPRIDRIVSLVSNSGTVVYDNSAITMDKIVEEIKDIGYDVEISSVIARGHMTEKQKQQQKQKEERHSLEMNKYGVEISYVFSLVAYDLPIATTTTTSNDSNDDNEAATTLSKKLEMWDHTISQMLVPVTGITNVRFESMIGNNRKMFIQLSRQHVLPCAIVDTLSRLKSLQWSDLTLRPMFPQTQP</sequence>
<dbReference type="InterPro" id="IPR036163">
    <property type="entry name" value="HMA_dom_sf"/>
</dbReference>
<evidence type="ECO:0000256" key="2">
    <source>
        <dbReference type="SAM" id="Phobius"/>
    </source>
</evidence>
<feature type="non-terminal residue" evidence="3">
    <location>
        <position position="403"/>
    </location>
</feature>
<dbReference type="Proteomes" id="UP000023152">
    <property type="component" value="Unassembled WGS sequence"/>
</dbReference>
<dbReference type="EMBL" id="ASPP01007198">
    <property type="protein sequence ID" value="ETO27537.1"/>
    <property type="molecule type" value="Genomic_DNA"/>
</dbReference>
<dbReference type="PANTHER" id="PTHR43520">
    <property type="entry name" value="ATP7, ISOFORM B"/>
    <property type="match status" value="1"/>
</dbReference>
<keyword evidence="2" id="KW-1133">Transmembrane helix</keyword>
<evidence type="ECO:0000313" key="3">
    <source>
        <dbReference type="EMBL" id="ETO27537.1"/>
    </source>
</evidence>
<reference evidence="3 4" key="1">
    <citation type="journal article" date="2013" name="Curr. Biol.">
        <title>The Genome of the Foraminiferan Reticulomyxa filosa.</title>
        <authorList>
            <person name="Glockner G."/>
            <person name="Hulsmann N."/>
            <person name="Schleicher M."/>
            <person name="Noegel A.A."/>
            <person name="Eichinger L."/>
            <person name="Gallinger C."/>
            <person name="Pawlowski J."/>
            <person name="Sierra R."/>
            <person name="Euteneuer U."/>
            <person name="Pillet L."/>
            <person name="Moustafa A."/>
            <person name="Platzer M."/>
            <person name="Groth M."/>
            <person name="Szafranski K."/>
            <person name="Schliwa M."/>
        </authorList>
    </citation>
    <scope>NUCLEOTIDE SEQUENCE [LARGE SCALE GENOMIC DNA]</scope>
</reference>
<evidence type="ECO:0000313" key="4">
    <source>
        <dbReference type="Proteomes" id="UP000023152"/>
    </source>
</evidence>
<evidence type="ECO:0000256" key="1">
    <source>
        <dbReference type="ARBA" id="ARBA00022967"/>
    </source>
</evidence>
<accession>X6NQ94</accession>
<name>X6NQ94_RETFI</name>
<dbReference type="GO" id="GO:0005507">
    <property type="term" value="F:copper ion binding"/>
    <property type="evidence" value="ECO:0007669"/>
    <property type="project" value="TreeGrafter"/>
</dbReference>
<dbReference type="CDD" id="cd00371">
    <property type="entry name" value="HMA"/>
    <property type="match status" value="1"/>
</dbReference>
<dbReference type="OrthoDB" id="432719at2759"/>
<dbReference type="GO" id="GO:0016020">
    <property type="term" value="C:membrane"/>
    <property type="evidence" value="ECO:0007669"/>
    <property type="project" value="TreeGrafter"/>
</dbReference>
<keyword evidence="4" id="KW-1185">Reference proteome</keyword>
<comment type="caution">
    <text evidence="3">The sequence shown here is derived from an EMBL/GenBank/DDBJ whole genome shotgun (WGS) entry which is preliminary data.</text>
</comment>
<organism evidence="3 4">
    <name type="scientific">Reticulomyxa filosa</name>
    <dbReference type="NCBI Taxonomy" id="46433"/>
    <lineage>
        <taxon>Eukaryota</taxon>
        <taxon>Sar</taxon>
        <taxon>Rhizaria</taxon>
        <taxon>Retaria</taxon>
        <taxon>Foraminifera</taxon>
        <taxon>Monothalamids</taxon>
        <taxon>Reticulomyxidae</taxon>
        <taxon>Reticulomyxa</taxon>
    </lineage>
</organism>
<proteinExistence type="predicted"/>
<keyword evidence="1" id="KW-1278">Translocase</keyword>
<dbReference type="InterPro" id="IPR006121">
    <property type="entry name" value="HMA_dom"/>
</dbReference>
<dbReference type="SUPFAM" id="SSF55008">
    <property type="entry name" value="HMA, heavy metal-associated domain"/>
    <property type="match status" value="3"/>
</dbReference>
<dbReference type="AlphaFoldDB" id="X6NQ94"/>
<dbReference type="GO" id="GO:0055070">
    <property type="term" value="P:copper ion homeostasis"/>
    <property type="evidence" value="ECO:0007669"/>
    <property type="project" value="TreeGrafter"/>
</dbReference>
<feature type="transmembrane region" description="Helical" evidence="2">
    <location>
        <begin position="20"/>
        <end position="44"/>
    </location>
</feature>